<reference evidence="1 2" key="1">
    <citation type="submission" date="2024-01" db="EMBL/GenBank/DDBJ databases">
        <title>The complete chloroplast genome sequence of Lithospermum erythrorhizon: insights into the phylogenetic relationship among Boraginaceae species and the maternal lineages of purple gromwells.</title>
        <authorList>
            <person name="Okada T."/>
            <person name="Watanabe K."/>
        </authorList>
    </citation>
    <scope>NUCLEOTIDE SEQUENCE [LARGE SCALE GENOMIC DNA]</scope>
</reference>
<organism evidence="1 2">
    <name type="scientific">Lithospermum erythrorhizon</name>
    <name type="common">Purple gromwell</name>
    <name type="synonym">Lithospermum officinale var. erythrorhizon</name>
    <dbReference type="NCBI Taxonomy" id="34254"/>
    <lineage>
        <taxon>Eukaryota</taxon>
        <taxon>Viridiplantae</taxon>
        <taxon>Streptophyta</taxon>
        <taxon>Embryophyta</taxon>
        <taxon>Tracheophyta</taxon>
        <taxon>Spermatophyta</taxon>
        <taxon>Magnoliopsida</taxon>
        <taxon>eudicotyledons</taxon>
        <taxon>Gunneridae</taxon>
        <taxon>Pentapetalae</taxon>
        <taxon>asterids</taxon>
        <taxon>lamiids</taxon>
        <taxon>Boraginales</taxon>
        <taxon>Boraginaceae</taxon>
        <taxon>Boraginoideae</taxon>
        <taxon>Lithospermeae</taxon>
        <taxon>Lithospermum</taxon>
    </lineage>
</organism>
<proteinExistence type="predicted"/>
<dbReference type="Proteomes" id="UP001454036">
    <property type="component" value="Unassembled WGS sequence"/>
</dbReference>
<evidence type="ECO:0000313" key="1">
    <source>
        <dbReference type="EMBL" id="GAA0155428.1"/>
    </source>
</evidence>
<comment type="caution">
    <text evidence="1">The sequence shown here is derived from an EMBL/GenBank/DDBJ whole genome shotgun (WGS) entry which is preliminary data.</text>
</comment>
<keyword evidence="2" id="KW-1185">Reference proteome</keyword>
<dbReference type="AlphaFoldDB" id="A0AAV3PWM7"/>
<sequence>MITPEVVNEKAAPASGDGAGAITCWAEVVATAANATATKWFGEEFSCIKYEDVGQLEIAVDNGSIRRAKAEHSRDAPMITPEVVNEKAAPASGDGAGAITCWAEVVATAANATATKVSFFTMLT</sequence>
<name>A0AAV3PWM7_LITER</name>
<accession>A0AAV3PWM7</accession>
<gene>
    <name evidence="1" type="ORF">LIER_13159</name>
</gene>
<protein>
    <submittedName>
        <fullName evidence="1">Uncharacterized protein</fullName>
    </submittedName>
</protein>
<evidence type="ECO:0000313" key="2">
    <source>
        <dbReference type="Proteomes" id="UP001454036"/>
    </source>
</evidence>
<dbReference type="EMBL" id="BAABME010002620">
    <property type="protein sequence ID" value="GAA0155428.1"/>
    <property type="molecule type" value="Genomic_DNA"/>
</dbReference>